<accession>A0AAV2VWB6</accession>
<feature type="domain" description="NolW-like" evidence="8">
    <location>
        <begin position="203"/>
        <end position="276"/>
    </location>
</feature>
<dbReference type="Gene3D" id="3.30.1370.120">
    <property type="match status" value="1"/>
</dbReference>
<evidence type="ECO:0000259" key="9">
    <source>
        <dbReference type="Pfam" id="PF21305"/>
    </source>
</evidence>
<dbReference type="Proteomes" id="UP000018211">
    <property type="component" value="Unassembled WGS sequence"/>
</dbReference>
<dbReference type="InterPro" id="IPR038591">
    <property type="entry name" value="NolW-like_sf"/>
</dbReference>
<dbReference type="GO" id="GO:0015627">
    <property type="term" value="C:type II protein secretion system complex"/>
    <property type="evidence" value="ECO:0007669"/>
    <property type="project" value="TreeGrafter"/>
</dbReference>
<evidence type="ECO:0000256" key="5">
    <source>
        <dbReference type="RuleBase" id="RU004003"/>
    </source>
</evidence>
<name>A0AAV2VWB6_9VIBR</name>
<dbReference type="PANTHER" id="PTHR30332">
    <property type="entry name" value="PROBABLE GENERAL SECRETION PATHWAY PROTEIN D"/>
    <property type="match status" value="1"/>
</dbReference>
<dbReference type="GO" id="GO:0009279">
    <property type="term" value="C:cell outer membrane"/>
    <property type="evidence" value="ECO:0007669"/>
    <property type="project" value="UniProtKB-SubCell"/>
</dbReference>
<evidence type="ECO:0000256" key="3">
    <source>
        <dbReference type="ARBA" id="ARBA00022729"/>
    </source>
</evidence>
<dbReference type="PRINTS" id="PR00811">
    <property type="entry name" value="BCTERIALGSPD"/>
</dbReference>
<dbReference type="InterPro" id="IPR001775">
    <property type="entry name" value="GspD/PilQ"/>
</dbReference>
<evidence type="ECO:0000256" key="6">
    <source>
        <dbReference type="RuleBase" id="RU004004"/>
    </source>
</evidence>
<evidence type="ECO:0000313" key="11">
    <source>
        <dbReference type="Proteomes" id="UP000018211"/>
    </source>
</evidence>
<comment type="subcellular location">
    <subcellularLocation>
        <location evidence="6">Cell outer membrane</location>
    </subcellularLocation>
    <subcellularLocation>
        <location evidence="1">Membrane</location>
    </subcellularLocation>
</comment>
<sequence length="494" mass="53867">MKPKNMTKKTSIYLKISKNIKMLIDVMGSQICAKNSSVPPCSFKEKNKKKLVDSGANLTAHCVGWLRCGKPLNKTFRLTQSPALSAKGFCSGFSTSSKVGLLLALSVLITPVQAEESISFESSNTPIGDFVSWFSGHTGQTIVMAKGVTGSVSFSATDLRPNEYAAFFESVLRSHGYQLNQRNGFYTITIDEEEVTELKPSKVKLYRLNHVRNTKLVQLMGSMLAATQEQAVGGQEIKNHDVEILPTTNAIIVTGTDGQIEKIDAIIAGIDKPQRQVFIEAVITETEVGSSEEIGVNLSVQLGNAGFVSNNMGYDKLTDNLLFFEGGDFSAFVKAVSNSTNTKLLSRPNLLIMDREEGYITVGQNVPFLVSREVTDGGKEIQAIERKDVGVSLRVRPHVMGEEVILEIEQQSDSVSNSAVAADIITNTRTLKTVAKVKSRQTITLGGLISTEQRISESGVPVLMHVPLLGAAFRWDKDEEVKKELSVVIKTTVL</sequence>
<dbReference type="PANTHER" id="PTHR30332:SF24">
    <property type="entry name" value="SECRETIN GSPD-RELATED"/>
    <property type="match status" value="1"/>
</dbReference>
<dbReference type="InterPro" id="IPR050810">
    <property type="entry name" value="Bact_Secretion_Sys_Channel"/>
</dbReference>
<evidence type="ECO:0000256" key="2">
    <source>
        <dbReference type="ARBA" id="ARBA00022692"/>
    </source>
</evidence>
<keyword evidence="4" id="KW-0472">Membrane</keyword>
<proteinExistence type="inferred from homology"/>
<comment type="caution">
    <text evidence="10">The sequence shown here is derived from an EMBL/GenBank/DDBJ whole genome shotgun (WGS) entry which is preliminary data.</text>
</comment>
<reference evidence="10 11" key="1">
    <citation type="journal article" date="2013" name="ISME J.">
        <title>Comparative genomics of pathogenic lineages of Vibrio nigripulchritudo identifies virulence-associated traits.</title>
        <authorList>
            <person name="Goudenege D."/>
            <person name="Labreuche Y."/>
            <person name="Krin E."/>
            <person name="Ansquer D."/>
            <person name="Mangenot S."/>
            <person name="Calteau A."/>
            <person name="Medigue C."/>
            <person name="Mazel D."/>
            <person name="Polz M.F."/>
            <person name="Le Roux F."/>
        </authorList>
    </citation>
    <scope>NUCLEOTIDE SEQUENCE [LARGE SCALE GENOMIC DNA]</scope>
    <source>
        <strain evidence="10 11">SOn1</strain>
    </source>
</reference>
<dbReference type="Pfam" id="PF00263">
    <property type="entry name" value="Secretin"/>
    <property type="match status" value="1"/>
</dbReference>
<evidence type="ECO:0000313" key="10">
    <source>
        <dbReference type="EMBL" id="CCO48893.1"/>
    </source>
</evidence>
<evidence type="ECO:0000259" key="8">
    <source>
        <dbReference type="Pfam" id="PF03958"/>
    </source>
</evidence>
<evidence type="ECO:0000256" key="1">
    <source>
        <dbReference type="ARBA" id="ARBA00004370"/>
    </source>
</evidence>
<dbReference type="InterPro" id="IPR004846">
    <property type="entry name" value="T2SS/T3SS_dom"/>
</dbReference>
<keyword evidence="3" id="KW-0732">Signal</keyword>
<dbReference type="Pfam" id="PF03958">
    <property type="entry name" value="Secretin_N"/>
    <property type="match status" value="1"/>
</dbReference>
<dbReference type="Pfam" id="PF21305">
    <property type="entry name" value="type_II_gspD_N0"/>
    <property type="match status" value="1"/>
</dbReference>
<dbReference type="PRINTS" id="PR01032">
    <property type="entry name" value="PHAGEIV"/>
</dbReference>
<dbReference type="Gene3D" id="3.55.50.30">
    <property type="match status" value="1"/>
</dbReference>
<dbReference type="InterPro" id="IPR005644">
    <property type="entry name" value="NolW-like"/>
</dbReference>
<comment type="similarity">
    <text evidence="5">Belongs to the bacterial secretin family.</text>
</comment>
<keyword evidence="2" id="KW-0812">Transmembrane</keyword>
<protein>
    <submittedName>
        <fullName evidence="10">Type II secretory pathway, component PulD</fullName>
    </submittedName>
</protein>
<dbReference type="InterPro" id="IPR049371">
    <property type="entry name" value="GspD-like_N0"/>
</dbReference>
<organism evidence="10 11">
    <name type="scientific">Vibrio nigripulchritudo SOn1</name>
    <dbReference type="NCBI Taxonomy" id="1238450"/>
    <lineage>
        <taxon>Bacteria</taxon>
        <taxon>Pseudomonadati</taxon>
        <taxon>Pseudomonadota</taxon>
        <taxon>Gammaproteobacteria</taxon>
        <taxon>Vibrionales</taxon>
        <taxon>Vibrionaceae</taxon>
        <taxon>Vibrio</taxon>
    </lineage>
</organism>
<dbReference type="AlphaFoldDB" id="A0AAV2VWB6"/>
<dbReference type="GO" id="GO:0009306">
    <property type="term" value="P:protein secretion"/>
    <property type="evidence" value="ECO:0007669"/>
    <property type="project" value="InterPro"/>
</dbReference>
<feature type="domain" description="Type II/III secretion system secretin-like" evidence="7">
    <location>
        <begin position="336"/>
        <end position="493"/>
    </location>
</feature>
<gene>
    <name evidence="10" type="ORF">VIBNISOn1_690011</name>
</gene>
<feature type="domain" description="GspD-like N0" evidence="9">
    <location>
        <begin position="123"/>
        <end position="186"/>
    </location>
</feature>
<dbReference type="EMBL" id="CAOF01000163">
    <property type="protein sequence ID" value="CCO48893.1"/>
    <property type="molecule type" value="Genomic_DNA"/>
</dbReference>
<evidence type="ECO:0000259" key="7">
    <source>
        <dbReference type="Pfam" id="PF00263"/>
    </source>
</evidence>
<keyword evidence="6" id="KW-0813">Transport</keyword>
<evidence type="ECO:0000256" key="4">
    <source>
        <dbReference type="ARBA" id="ARBA00023136"/>
    </source>
</evidence>